<accession>A0ABP9QS97</accession>
<keyword evidence="9" id="KW-1185">Reference proteome</keyword>
<evidence type="ECO:0000256" key="7">
    <source>
        <dbReference type="RuleBase" id="RU362048"/>
    </source>
</evidence>
<evidence type="ECO:0000313" key="8">
    <source>
        <dbReference type="EMBL" id="GAA5166576.1"/>
    </source>
</evidence>
<dbReference type="EMBL" id="BAABLD010000008">
    <property type="protein sequence ID" value="GAA5166576.1"/>
    <property type="molecule type" value="Genomic_DNA"/>
</dbReference>
<dbReference type="RefSeq" id="WP_345533196.1">
    <property type="nucleotide sequence ID" value="NZ_BAABLD010000008.1"/>
</dbReference>
<evidence type="ECO:0000256" key="1">
    <source>
        <dbReference type="ARBA" id="ARBA00004651"/>
    </source>
</evidence>
<keyword evidence="4 7" id="KW-0812">Transmembrane</keyword>
<gene>
    <name evidence="8" type="ORF">GCM10025770_23900</name>
</gene>
<keyword evidence="6 7" id="KW-0472">Membrane</keyword>
<dbReference type="PANTHER" id="PTHR33508:SF1">
    <property type="entry name" value="UPF0056 MEMBRANE PROTEIN YHCE"/>
    <property type="match status" value="1"/>
</dbReference>
<feature type="transmembrane region" description="Helical" evidence="7">
    <location>
        <begin position="20"/>
        <end position="41"/>
    </location>
</feature>
<evidence type="ECO:0000256" key="4">
    <source>
        <dbReference type="ARBA" id="ARBA00022692"/>
    </source>
</evidence>
<dbReference type="Proteomes" id="UP001500547">
    <property type="component" value="Unassembled WGS sequence"/>
</dbReference>
<evidence type="ECO:0000256" key="5">
    <source>
        <dbReference type="ARBA" id="ARBA00022989"/>
    </source>
</evidence>
<evidence type="ECO:0000313" key="9">
    <source>
        <dbReference type="Proteomes" id="UP001500547"/>
    </source>
</evidence>
<dbReference type="NCBIfam" id="TIGR00427">
    <property type="entry name" value="NAAT family transporter"/>
    <property type="match status" value="1"/>
</dbReference>
<proteinExistence type="inferred from homology"/>
<comment type="similarity">
    <text evidence="2 7">Belongs to the UPF0056 (MarC) family.</text>
</comment>
<feature type="transmembrane region" description="Helical" evidence="7">
    <location>
        <begin position="53"/>
        <end position="71"/>
    </location>
</feature>
<keyword evidence="5 7" id="KW-1133">Transmembrane helix</keyword>
<feature type="transmembrane region" description="Helical" evidence="7">
    <location>
        <begin position="77"/>
        <end position="98"/>
    </location>
</feature>
<feature type="transmembrane region" description="Helical" evidence="7">
    <location>
        <begin position="157"/>
        <end position="180"/>
    </location>
</feature>
<comment type="subcellular location">
    <subcellularLocation>
        <location evidence="1 7">Cell membrane</location>
        <topology evidence="1 7">Multi-pass membrane protein</topology>
    </subcellularLocation>
</comment>
<organism evidence="8 9">
    <name type="scientific">Viridibacterium curvum</name>
    <dbReference type="NCBI Taxonomy" id="1101404"/>
    <lineage>
        <taxon>Bacteria</taxon>
        <taxon>Pseudomonadati</taxon>
        <taxon>Pseudomonadota</taxon>
        <taxon>Betaproteobacteria</taxon>
        <taxon>Rhodocyclales</taxon>
        <taxon>Rhodocyclaceae</taxon>
        <taxon>Viridibacterium</taxon>
    </lineage>
</organism>
<feature type="transmembrane region" description="Helical" evidence="7">
    <location>
        <begin position="127"/>
        <end position="151"/>
    </location>
</feature>
<dbReference type="InterPro" id="IPR002771">
    <property type="entry name" value="Multi_antbiot-R_MarC"/>
</dbReference>
<dbReference type="PANTHER" id="PTHR33508">
    <property type="entry name" value="UPF0056 MEMBRANE PROTEIN YHCE"/>
    <property type="match status" value="1"/>
</dbReference>
<feature type="transmembrane region" description="Helical" evidence="7">
    <location>
        <begin position="201"/>
        <end position="218"/>
    </location>
</feature>
<dbReference type="Pfam" id="PF01914">
    <property type="entry name" value="MarC"/>
    <property type="match status" value="1"/>
</dbReference>
<name>A0ABP9QS97_9RHOO</name>
<protein>
    <recommendedName>
        <fullName evidence="7">UPF0056 membrane protein</fullName>
    </recommendedName>
</protein>
<evidence type="ECO:0000256" key="2">
    <source>
        <dbReference type="ARBA" id="ARBA00009784"/>
    </source>
</evidence>
<evidence type="ECO:0000256" key="6">
    <source>
        <dbReference type="ARBA" id="ARBA00023136"/>
    </source>
</evidence>
<sequence>MELNDLLLGPFFKSLLLVPLTLLPIINPLSGAPVFMATAGSNPQVVRKMARQIAINCWCILVVSMLVGTYVLDIFGISLPIVRLGGGLLVASAAWRMLNAKADDDMHAAVAQQTADLPDAEIVRRSFFPITFPLTAGPGSIAASIALGANIPRSPVQYLLGATVAIIGAALTVLVVYLVYRHAVTLLSRLGEVGTLVMMRLLAFILLCIGVEIMWTGWAELNHIPL</sequence>
<evidence type="ECO:0000256" key="3">
    <source>
        <dbReference type="ARBA" id="ARBA00022475"/>
    </source>
</evidence>
<keyword evidence="3" id="KW-1003">Cell membrane</keyword>
<comment type="caution">
    <text evidence="8">The sequence shown here is derived from an EMBL/GenBank/DDBJ whole genome shotgun (WGS) entry which is preliminary data.</text>
</comment>
<reference evidence="9" key="1">
    <citation type="journal article" date="2019" name="Int. J. Syst. Evol. Microbiol.">
        <title>The Global Catalogue of Microorganisms (GCM) 10K type strain sequencing project: providing services to taxonomists for standard genome sequencing and annotation.</title>
        <authorList>
            <consortium name="The Broad Institute Genomics Platform"/>
            <consortium name="The Broad Institute Genome Sequencing Center for Infectious Disease"/>
            <person name="Wu L."/>
            <person name="Ma J."/>
        </authorList>
    </citation>
    <scope>NUCLEOTIDE SEQUENCE [LARGE SCALE GENOMIC DNA]</scope>
    <source>
        <strain evidence="9">JCM 18715</strain>
    </source>
</reference>